<feature type="domain" description="DNA helicase Pif1-like 2B" evidence="1">
    <location>
        <begin position="133"/>
        <end position="175"/>
    </location>
</feature>
<sequence>MRLNLENQSADLENTKEFANWLLQLGEGNLGGINDGDTTIEIPDDLLIGNTTDPLATLIQLVYPSILQEFKNPEYFRERAILAPKNEFVQEINDQLLSLFPGDEVEYLSSDSLCQTEQLNEAVHESLYSPDVLNGLKLSGLPNHKLVLKVGVPVMLLRNIDQQNGLCNGTRLQIV</sequence>
<dbReference type="InterPro" id="IPR027417">
    <property type="entry name" value="P-loop_NTPase"/>
</dbReference>
<dbReference type="InterPro" id="IPR049163">
    <property type="entry name" value="Pif1-like_2B_dom"/>
</dbReference>
<evidence type="ECO:0000313" key="2">
    <source>
        <dbReference type="EMBL" id="KAD6794547.1"/>
    </source>
</evidence>
<protein>
    <recommendedName>
        <fullName evidence="1">DNA helicase Pif1-like 2B domain-containing protein</fullName>
    </recommendedName>
</protein>
<dbReference type="EMBL" id="SZYD01000003">
    <property type="protein sequence ID" value="KAD6794547.1"/>
    <property type="molecule type" value="Genomic_DNA"/>
</dbReference>
<proteinExistence type="predicted"/>
<dbReference type="Proteomes" id="UP000326396">
    <property type="component" value="Linkage Group LG11"/>
</dbReference>
<comment type="caution">
    <text evidence="2">The sequence shown here is derived from an EMBL/GenBank/DDBJ whole genome shotgun (WGS) entry which is preliminary data.</text>
</comment>
<dbReference type="SUPFAM" id="SSF52540">
    <property type="entry name" value="P-loop containing nucleoside triphosphate hydrolases"/>
    <property type="match status" value="1"/>
</dbReference>
<dbReference type="AlphaFoldDB" id="A0A5N6PN48"/>
<reference evidence="2 3" key="1">
    <citation type="submission" date="2019-05" db="EMBL/GenBank/DDBJ databases">
        <title>Mikania micrantha, genome provides insights into the molecular mechanism of rapid growth.</title>
        <authorList>
            <person name="Liu B."/>
        </authorList>
    </citation>
    <scope>NUCLEOTIDE SEQUENCE [LARGE SCALE GENOMIC DNA]</scope>
    <source>
        <strain evidence="2">NLD-2019</strain>
        <tissue evidence="2">Leaf</tissue>
    </source>
</reference>
<dbReference type="PANTHER" id="PTHR10492:SF93">
    <property type="entry name" value="ATP-DEPENDENT DNA HELICASE"/>
    <property type="match status" value="1"/>
</dbReference>
<dbReference type="PANTHER" id="PTHR10492">
    <property type="match status" value="1"/>
</dbReference>
<name>A0A5N6PN48_9ASTR</name>
<dbReference type="OrthoDB" id="1930718at2759"/>
<gene>
    <name evidence="2" type="ORF">E3N88_05443</name>
</gene>
<dbReference type="Pfam" id="PF21530">
    <property type="entry name" value="Pif1_2B_dom"/>
    <property type="match status" value="1"/>
</dbReference>
<evidence type="ECO:0000259" key="1">
    <source>
        <dbReference type="Pfam" id="PF21530"/>
    </source>
</evidence>
<evidence type="ECO:0000313" key="3">
    <source>
        <dbReference type="Proteomes" id="UP000326396"/>
    </source>
</evidence>
<accession>A0A5N6PN48</accession>
<keyword evidence="3" id="KW-1185">Reference proteome</keyword>
<organism evidence="2 3">
    <name type="scientific">Mikania micrantha</name>
    <name type="common">bitter vine</name>
    <dbReference type="NCBI Taxonomy" id="192012"/>
    <lineage>
        <taxon>Eukaryota</taxon>
        <taxon>Viridiplantae</taxon>
        <taxon>Streptophyta</taxon>
        <taxon>Embryophyta</taxon>
        <taxon>Tracheophyta</taxon>
        <taxon>Spermatophyta</taxon>
        <taxon>Magnoliopsida</taxon>
        <taxon>eudicotyledons</taxon>
        <taxon>Gunneridae</taxon>
        <taxon>Pentapetalae</taxon>
        <taxon>asterids</taxon>
        <taxon>campanulids</taxon>
        <taxon>Asterales</taxon>
        <taxon>Asteraceae</taxon>
        <taxon>Asteroideae</taxon>
        <taxon>Heliantheae alliance</taxon>
        <taxon>Eupatorieae</taxon>
        <taxon>Mikania</taxon>
    </lineage>
</organism>